<evidence type="ECO:0000313" key="3">
    <source>
        <dbReference type="Proteomes" id="UP000192408"/>
    </source>
</evidence>
<organism evidence="2 3">
    <name type="scientific">Pasteurella testudinis DSM 23072</name>
    <dbReference type="NCBI Taxonomy" id="1122938"/>
    <lineage>
        <taxon>Bacteria</taxon>
        <taxon>Pseudomonadati</taxon>
        <taxon>Pseudomonadota</taxon>
        <taxon>Gammaproteobacteria</taxon>
        <taxon>Pasteurellales</taxon>
        <taxon>Pasteurellaceae</taxon>
        <taxon>Pasteurella</taxon>
    </lineage>
</organism>
<dbReference type="Proteomes" id="UP000192408">
    <property type="component" value="Unassembled WGS sequence"/>
</dbReference>
<evidence type="ECO:0000313" key="1">
    <source>
        <dbReference type="EMBL" id="SMB88656.1"/>
    </source>
</evidence>
<accession>A0A1W1V7N8</accession>
<reference evidence="3" key="2">
    <citation type="submission" date="2017-04" db="EMBL/GenBank/DDBJ databases">
        <authorList>
            <person name="Varghese N."/>
            <person name="Submissions S."/>
        </authorList>
    </citation>
    <scope>NUCLEOTIDE SEQUENCE [LARGE SCALE GENOMIC DNA]</scope>
    <source>
        <strain evidence="3">DSM 23072</strain>
    </source>
</reference>
<evidence type="ECO:0000313" key="2">
    <source>
        <dbReference type="EMBL" id="SMB89388.1"/>
    </source>
</evidence>
<reference evidence="2" key="1">
    <citation type="submission" date="2017-04" db="EMBL/GenBank/DDBJ databases">
        <authorList>
            <person name="Afonso C.L."/>
            <person name="Miller P.J."/>
            <person name="Scott M.A."/>
            <person name="Spackman E."/>
            <person name="Goraichik I."/>
            <person name="Dimitrov K.M."/>
            <person name="Suarez D.L."/>
            <person name="Swayne D.E."/>
        </authorList>
    </citation>
    <scope>NUCLEOTIDE SEQUENCE [LARGE SCALE GENOMIC DNA]</scope>
    <source>
        <strain evidence="2">DSM 23072</strain>
    </source>
</reference>
<gene>
    <name evidence="1" type="ORF">SAMN05660772_02846</name>
    <name evidence="2" type="ORF">SAMN05660772_02875</name>
</gene>
<proteinExistence type="predicted"/>
<dbReference type="EMBL" id="FWWV01000052">
    <property type="protein sequence ID" value="SMB88656.1"/>
    <property type="molecule type" value="Genomic_DNA"/>
</dbReference>
<protein>
    <submittedName>
        <fullName evidence="2">Uncharacterized protein</fullName>
    </submittedName>
</protein>
<dbReference type="EMBL" id="FWWV01000063">
    <property type="protein sequence ID" value="SMB89388.1"/>
    <property type="molecule type" value="Genomic_DNA"/>
</dbReference>
<dbReference type="AlphaFoldDB" id="A0A1W1V7N8"/>
<keyword evidence="3" id="KW-1185">Reference proteome</keyword>
<dbReference type="STRING" id="1122938.SAMN05660772_02846"/>
<sequence>MVKKFSSKLGELTSSAQQLGSVAELVGADKV</sequence>
<name>A0A1W1V7N8_9PAST</name>
<feature type="non-terminal residue" evidence="2">
    <location>
        <position position="31"/>
    </location>
</feature>